<dbReference type="OrthoDB" id="9156632at2"/>
<dbReference type="Gene3D" id="1.10.260.40">
    <property type="entry name" value="lambda repressor-like DNA-binding domains"/>
    <property type="match status" value="1"/>
</dbReference>
<proteinExistence type="predicted"/>
<protein>
    <submittedName>
        <fullName evidence="1">DNA-binding protein</fullName>
    </submittedName>
</protein>
<accession>A0A6S6YMV0</accession>
<dbReference type="Pfam" id="PF13560">
    <property type="entry name" value="HTH_31"/>
    <property type="match status" value="1"/>
</dbReference>
<dbReference type="GO" id="GO:0003677">
    <property type="term" value="F:DNA binding"/>
    <property type="evidence" value="ECO:0007669"/>
    <property type="project" value="UniProtKB-KW"/>
</dbReference>
<dbReference type="RefSeq" id="WP_145769072.1">
    <property type="nucleotide sequence ID" value="NZ_LR778301.1"/>
</dbReference>
<keyword evidence="2" id="KW-1185">Reference proteome</keyword>
<organism evidence="1 2">
    <name type="scientific">Denitratisoma oestradiolicum</name>
    <dbReference type="NCBI Taxonomy" id="311182"/>
    <lineage>
        <taxon>Bacteria</taxon>
        <taxon>Pseudomonadati</taxon>
        <taxon>Pseudomonadota</taxon>
        <taxon>Betaproteobacteria</taxon>
        <taxon>Nitrosomonadales</taxon>
        <taxon>Sterolibacteriaceae</taxon>
        <taxon>Denitratisoma</taxon>
    </lineage>
</organism>
<dbReference type="InterPro" id="IPR010982">
    <property type="entry name" value="Lambda_DNA-bd_dom_sf"/>
</dbReference>
<dbReference type="SMART" id="SM00530">
    <property type="entry name" value="HTH_XRE"/>
    <property type="match status" value="1"/>
</dbReference>
<dbReference type="KEGG" id="doe:DENOEST_1901"/>
<keyword evidence="1" id="KW-0238">DNA-binding</keyword>
<evidence type="ECO:0000313" key="1">
    <source>
        <dbReference type="EMBL" id="CAB1369066.1"/>
    </source>
</evidence>
<dbReference type="InterPro" id="IPR001387">
    <property type="entry name" value="Cro/C1-type_HTH"/>
</dbReference>
<reference evidence="1 2" key="1">
    <citation type="submission" date="2020-03" db="EMBL/GenBank/DDBJ databases">
        <authorList>
            <consortium name="Genoscope - CEA"/>
            <person name="William W."/>
        </authorList>
    </citation>
    <scope>NUCLEOTIDE SEQUENCE [LARGE SCALE GENOMIC DNA]</scope>
    <source>
        <strain evidence="2">DSM 16959</strain>
    </source>
</reference>
<dbReference type="PROSITE" id="PS50943">
    <property type="entry name" value="HTH_CROC1"/>
    <property type="match status" value="1"/>
</dbReference>
<evidence type="ECO:0000313" key="2">
    <source>
        <dbReference type="Proteomes" id="UP000515733"/>
    </source>
</evidence>
<dbReference type="AlphaFoldDB" id="A0A6S6YMV0"/>
<sequence>MAVREISIVSISELGDTLRRVRKESGLTQRDAAALCNVSLPFLNGLEQGKATAQIGKVLSVCHRFGIEVKLRLPMAPGDAT</sequence>
<dbReference type="CDD" id="cd00093">
    <property type="entry name" value="HTH_XRE"/>
    <property type="match status" value="1"/>
</dbReference>
<gene>
    <name evidence="1" type="ORF">DENOEST_1901</name>
</gene>
<dbReference type="EMBL" id="LR778301">
    <property type="protein sequence ID" value="CAB1369066.1"/>
    <property type="molecule type" value="Genomic_DNA"/>
</dbReference>
<dbReference type="SUPFAM" id="SSF47413">
    <property type="entry name" value="lambda repressor-like DNA-binding domains"/>
    <property type="match status" value="1"/>
</dbReference>
<name>A0A6S6YMV0_9PROT</name>
<dbReference type="Proteomes" id="UP000515733">
    <property type="component" value="Chromosome"/>
</dbReference>